<dbReference type="SMART" id="SM00346">
    <property type="entry name" value="HTH_ICLR"/>
    <property type="match status" value="1"/>
</dbReference>
<evidence type="ECO:0000256" key="2">
    <source>
        <dbReference type="ARBA" id="ARBA00023125"/>
    </source>
</evidence>
<keyword evidence="7" id="KW-1185">Reference proteome</keyword>
<dbReference type="Gene3D" id="1.10.10.10">
    <property type="entry name" value="Winged helix-like DNA-binding domain superfamily/Winged helix DNA-binding domain"/>
    <property type="match status" value="1"/>
</dbReference>
<protein>
    <submittedName>
        <fullName evidence="6">IclR DNA-binding transcription regulator</fullName>
    </submittedName>
</protein>
<dbReference type="HOGENOM" id="CLU_062618_4_1_11"/>
<dbReference type="InterPro" id="IPR005471">
    <property type="entry name" value="Tscrpt_reg_IclR_N"/>
</dbReference>
<dbReference type="InterPro" id="IPR029016">
    <property type="entry name" value="GAF-like_dom_sf"/>
</dbReference>
<dbReference type="SUPFAM" id="SSF46785">
    <property type="entry name" value="Winged helix' DNA-binding domain"/>
    <property type="match status" value="1"/>
</dbReference>
<name>F8DYK7_CORRG</name>
<gene>
    <name evidence="6" type="primary">ltbR</name>
    <name evidence="6" type="ordered locus">CRES_1316</name>
</gene>
<dbReference type="InterPro" id="IPR050707">
    <property type="entry name" value="HTH_MetabolicPath_Reg"/>
</dbReference>
<dbReference type="Pfam" id="PF09339">
    <property type="entry name" value="HTH_IclR"/>
    <property type="match status" value="1"/>
</dbReference>
<dbReference type="InterPro" id="IPR014757">
    <property type="entry name" value="Tscrpt_reg_IclR_C"/>
</dbReference>
<dbReference type="eggNOG" id="COG1414">
    <property type="taxonomic scope" value="Bacteria"/>
</dbReference>
<evidence type="ECO:0000256" key="3">
    <source>
        <dbReference type="ARBA" id="ARBA00023163"/>
    </source>
</evidence>
<reference evidence="6 7" key="1">
    <citation type="journal article" date="2012" name="BMC Genomics">
        <title>Complete genome sequence, lifestyle, and multi-drug resistance of the human pathogen Corynebacterium resistens DSM 45100 isolated from blood samples of a leukemia patient.</title>
        <authorList>
            <person name="Schroder J."/>
            <person name="Maus I."/>
            <person name="Meyer K."/>
            <person name="Wordemann S."/>
            <person name="Blom J."/>
            <person name="Jaenicke S."/>
            <person name="Schneider J."/>
            <person name="Trost E."/>
            <person name="Tauch A."/>
        </authorList>
    </citation>
    <scope>NUCLEOTIDE SEQUENCE [LARGE SCALE GENOMIC DNA]</scope>
    <source>
        <strain evidence="7">DSM 45100 / JCM 12819 / CCUG 50093 / GTC 2026 / SICGH 158</strain>
    </source>
</reference>
<dbReference type="PROSITE" id="PS51078">
    <property type="entry name" value="ICLR_ED"/>
    <property type="match status" value="1"/>
</dbReference>
<dbReference type="PANTHER" id="PTHR30136:SF39">
    <property type="entry name" value="TRANSCRIPTIONAL REGULATORY PROTEIN"/>
    <property type="match status" value="1"/>
</dbReference>
<evidence type="ECO:0000313" key="6">
    <source>
        <dbReference type="EMBL" id="AEI09672.1"/>
    </source>
</evidence>
<dbReference type="STRING" id="662755.CRES_1316"/>
<dbReference type="RefSeq" id="WP_013888684.1">
    <property type="nucleotide sequence ID" value="NC_015673.1"/>
</dbReference>
<evidence type="ECO:0000259" key="5">
    <source>
        <dbReference type="PROSITE" id="PS51078"/>
    </source>
</evidence>
<dbReference type="InterPro" id="IPR036390">
    <property type="entry name" value="WH_DNA-bd_sf"/>
</dbReference>
<feature type="domain" description="HTH iclR-type" evidence="4">
    <location>
        <begin position="13"/>
        <end position="72"/>
    </location>
</feature>
<dbReference type="Gene3D" id="3.30.450.40">
    <property type="match status" value="1"/>
</dbReference>
<dbReference type="AlphaFoldDB" id="F8DYK7"/>
<dbReference type="InterPro" id="IPR036388">
    <property type="entry name" value="WH-like_DNA-bd_sf"/>
</dbReference>
<dbReference type="Pfam" id="PF01614">
    <property type="entry name" value="IclR_C"/>
    <property type="match status" value="1"/>
</dbReference>
<dbReference type="PROSITE" id="PS51077">
    <property type="entry name" value="HTH_ICLR"/>
    <property type="match status" value="1"/>
</dbReference>
<dbReference type="OrthoDB" id="4319317at2"/>
<sequence>MGNDVEVPNTSGIQVLDRAVYLLNVIAAQPANLTQLCEHTGLPRATTHRIAVALEKHRLIQRDEEGRWHIGQGVIELAPRSSNRLLEAADEVLPELVQEVGEAVQVYRRSGLERVCVAAISPSAGLHDIVPAGHRMTLSAGSAAKVLLAYGSEDLRREVLPTAAYGAAELDRIKAQGWAESVAERDASLASCSVPILDSSGSLVAVLSTSGPVERLRPSPADRYKDVLLEGARKIRELL</sequence>
<dbReference type="GO" id="GO:0045892">
    <property type="term" value="P:negative regulation of DNA-templated transcription"/>
    <property type="evidence" value="ECO:0007669"/>
    <property type="project" value="TreeGrafter"/>
</dbReference>
<dbReference type="PANTHER" id="PTHR30136">
    <property type="entry name" value="HELIX-TURN-HELIX TRANSCRIPTIONAL REGULATOR, ICLR FAMILY"/>
    <property type="match status" value="1"/>
</dbReference>
<dbReference type="GO" id="GO:0003677">
    <property type="term" value="F:DNA binding"/>
    <property type="evidence" value="ECO:0007669"/>
    <property type="project" value="UniProtKB-KW"/>
</dbReference>
<dbReference type="KEGG" id="crd:CRES_1316"/>
<evidence type="ECO:0000256" key="1">
    <source>
        <dbReference type="ARBA" id="ARBA00023015"/>
    </source>
</evidence>
<accession>F8DYK7</accession>
<dbReference type="Proteomes" id="UP000000492">
    <property type="component" value="Chromosome"/>
</dbReference>
<dbReference type="SUPFAM" id="SSF55781">
    <property type="entry name" value="GAF domain-like"/>
    <property type="match status" value="1"/>
</dbReference>
<feature type="domain" description="IclR-ED" evidence="5">
    <location>
        <begin position="73"/>
        <end position="239"/>
    </location>
</feature>
<keyword evidence="3" id="KW-0804">Transcription</keyword>
<dbReference type="EMBL" id="CP002857">
    <property type="protein sequence ID" value="AEI09672.1"/>
    <property type="molecule type" value="Genomic_DNA"/>
</dbReference>
<dbReference type="GO" id="GO:0003700">
    <property type="term" value="F:DNA-binding transcription factor activity"/>
    <property type="evidence" value="ECO:0007669"/>
    <property type="project" value="TreeGrafter"/>
</dbReference>
<evidence type="ECO:0000313" key="7">
    <source>
        <dbReference type="Proteomes" id="UP000000492"/>
    </source>
</evidence>
<keyword evidence="2 6" id="KW-0238">DNA-binding</keyword>
<keyword evidence="1" id="KW-0805">Transcription regulation</keyword>
<evidence type="ECO:0000259" key="4">
    <source>
        <dbReference type="PROSITE" id="PS51077"/>
    </source>
</evidence>
<organism evidence="6 7">
    <name type="scientific">Corynebacterium resistens (strain DSM 45100 / JCM 12819 / GTC 2026 / SICGH 158)</name>
    <dbReference type="NCBI Taxonomy" id="662755"/>
    <lineage>
        <taxon>Bacteria</taxon>
        <taxon>Bacillati</taxon>
        <taxon>Actinomycetota</taxon>
        <taxon>Actinomycetes</taxon>
        <taxon>Mycobacteriales</taxon>
        <taxon>Corynebacteriaceae</taxon>
        <taxon>Corynebacterium</taxon>
    </lineage>
</organism>
<proteinExistence type="predicted"/>